<dbReference type="Pfam" id="PF09851">
    <property type="entry name" value="SHOCT"/>
    <property type="match status" value="1"/>
</dbReference>
<proteinExistence type="predicted"/>
<dbReference type="AlphaFoldDB" id="A0A7X0U7R2"/>
<feature type="chain" id="PRO_5031034201" description="SHOCT domain-containing protein" evidence="1">
    <location>
        <begin position="24"/>
        <end position="289"/>
    </location>
</feature>
<evidence type="ECO:0000313" key="4">
    <source>
        <dbReference type="Proteomes" id="UP000575083"/>
    </source>
</evidence>
<gene>
    <name evidence="3" type="ORF">HNP48_000995</name>
</gene>
<reference evidence="3 4" key="1">
    <citation type="submission" date="2020-08" db="EMBL/GenBank/DDBJ databases">
        <title>Functional genomics of gut bacteria from endangered species of beetles.</title>
        <authorList>
            <person name="Carlos-Shanley C."/>
        </authorList>
    </citation>
    <scope>NUCLEOTIDE SEQUENCE [LARGE SCALE GENOMIC DNA]</scope>
    <source>
        <strain evidence="3 4">S00198</strain>
    </source>
</reference>
<sequence length="289" mass="31768">MKNPRLAFGAAIVLAAQFSTAHAIEFKDAVVGQPIADHTLTIGKLSMQLPAGEWILAAKTEENGRIQTNSDSPPRHRFAAVQIRDKTLSAIVVFRAPARSFYYVTRWRDDPCKEETSFIVKSTLKQTVNMPECFVVANQAAGTFDAASSTHKELVRWAQDNGYVLPSSMLRVFYTKHHQGDYFRLNVYFAGDTSSASAAEAWGRQTVASLSAMVTRPSIQGKLPELPAFVAAPAGTQPVAARMQAPAVSANTTPSSAEARLRQLKNLLDSKLITPEEYEDKRKKIVEEI</sequence>
<keyword evidence="4" id="KW-1185">Reference proteome</keyword>
<name>A0A7X0U7R2_9BURK</name>
<evidence type="ECO:0000259" key="2">
    <source>
        <dbReference type="Pfam" id="PF09851"/>
    </source>
</evidence>
<dbReference type="EMBL" id="JACHLK010000002">
    <property type="protein sequence ID" value="MBB6558331.1"/>
    <property type="molecule type" value="Genomic_DNA"/>
</dbReference>
<protein>
    <recommendedName>
        <fullName evidence="2">SHOCT domain-containing protein</fullName>
    </recommendedName>
</protein>
<comment type="caution">
    <text evidence="3">The sequence shown here is derived from an EMBL/GenBank/DDBJ whole genome shotgun (WGS) entry which is preliminary data.</text>
</comment>
<keyword evidence="1" id="KW-0732">Signal</keyword>
<organism evidence="3 4">
    <name type="scientific">Acidovorax soli</name>
    <dbReference type="NCBI Taxonomy" id="592050"/>
    <lineage>
        <taxon>Bacteria</taxon>
        <taxon>Pseudomonadati</taxon>
        <taxon>Pseudomonadota</taxon>
        <taxon>Betaproteobacteria</taxon>
        <taxon>Burkholderiales</taxon>
        <taxon>Comamonadaceae</taxon>
        <taxon>Acidovorax</taxon>
    </lineage>
</organism>
<dbReference type="InterPro" id="IPR018649">
    <property type="entry name" value="SHOCT"/>
</dbReference>
<accession>A0A7X0U7R2</accession>
<feature type="signal peptide" evidence="1">
    <location>
        <begin position="1"/>
        <end position="23"/>
    </location>
</feature>
<evidence type="ECO:0000256" key="1">
    <source>
        <dbReference type="SAM" id="SignalP"/>
    </source>
</evidence>
<dbReference type="RefSeq" id="WP_184855782.1">
    <property type="nucleotide sequence ID" value="NZ_JACHLK010000002.1"/>
</dbReference>
<feature type="domain" description="SHOCT" evidence="2">
    <location>
        <begin position="260"/>
        <end position="285"/>
    </location>
</feature>
<dbReference type="Proteomes" id="UP000575083">
    <property type="component" value="Unassembled WGS sequence"/>
</dbReference>
<evidence type="ECO:0000313" key="3">
    <source>
        <dbReference type="EMBL" id="MBB6558331.1"/>
    </source>
</evidence>